<organism evidence="17 18">
    <name type="scientific">Myodes glareolus</name>
    <name type="common">Bank vole</name>
    <name type="synonym">Clethrionomys glareolus</name>
    <dbReference type="NCBI Taxonomy" id="447135"/>
    <lineage>
        <taxon>Eukaryota</taxon>
        <taxon>Metazoa</taxon>
        <taxon>Chordata</taxon>
        <taxon>Craniata</taxon>
        <taxon>Vertebrata</taxon>
        <taxon>Euteleostomi</taxon>
        <taxon>Mammalia</taxon>
        <taxon>Eutheria</taxon>
        <taxon>Euarchontoglires</taxon>
        <taxon>Glires</taxon>
        <taxon>Rodentia</taxon>
        <taxon>Myomorpha</taxon>
        <taxon>Muroidea</taxon>
        <taxon>Cricetidae</taxon>
        <taxon>Arvicolinae</taxon>
        <taxon>Myodes</taxon>
    </lineage>
</organism>
<dbReference type="Proteomes" id="UP001488838">
    <property type="component" value="Unassembled WGS sequence"/>
</dbReference>
<dbReference type="EMBL" id="JBBHLL010000060">
    <property type="protein sequence ID" value="KAK7822165.1"/>
    <property type="molecule type" value="Genomic_DNA"/>
</dbReference>
<evidence type="ECO:0000256" key="13">
    <source>
        <dbReference type="ARBA" id="ARBA00044563"/>
    </source>
</evidence>
<sequence>MFSVTMIMDRASETEGVVVAKKEVLMPKQPKLADKNVSNLHVMKVMQSPKSQRYVKELFAWRHFYCYFTN</sequence>
<dbReference type="Gene3D" id="1.10.10.10">
    <property type="entry name" value="Winged helix-like DNA-binding domain superfamily/Winged helix DNA-binding domain"/>
    <property type="match status" value="1"/>
</dbReference>
<comment type="caution">
    <text evidence="17">The sequence shown here is derived from an EMBL/GenBank/DDBJ whole genome shotgun (WGS) entry which is preliminary data.</text>
</comment>
<dbReference type="InterPro" id="IPR037447">
    <property type="entry name" value="Ribosomal_eS10"/>
</dbReference>
<keyword evidence="18" id="KW-1185">Reference proteome</keyword>
<evidence type="ECO:0000256" key="6">
    <source>
        <dbReference type="ARBA" id="ARBA00022499"/>
    </source>
</evidence>
<dbReference type="GO" id="GO:0005730">
    <property type="term" value="C:nucleolus"/>
    <property type="evidence" value="ECO:0007669"/>
    <property type="project" value="UniProtKB-SubCell"/>
</dbReference>
<dbReference type="Pfam" id="PF03501">
    <property type="entry name" value="S10_plectin"/>
    <property type="match status" value="1"/>
</dbReference>
<dbReference type="GO" id="GO:0022627">
    <property type="term" value="C:cytosolic small ribosomal subunit"/>
    <property type="evidence" value="ECO:0007669"/>
    <property type="project" value="TreeGrafter"/>
</dbReference>
<dbReference type="PANTHER" id="PTHR12146:SF10">
    <property type="entry name" value="SMALL RIBOSOMAL SUBUNIT PROTEIN ES10"/>
    <property type="match status" value="1"/>
</dbReference>
<gene>
    <name evidence="17" type="ORF">U0070_000729</name>
</gene>
<comment type="subunit">
    <text evidence="15">Component of the small ribosomal subunit. The methylated form interacts with NPM1.</text>
</comment>
<evidence type="ECO:0000313" key="17">
    <source>
        <dbReference type="EMBL" id="KAK7822165.1"/>
    </source>
</evidence>
<evidence type="ECO:0000256" key="11">
    <source>
        <dbReference type="ARBA" id="ARBA00023274"/>
    </source>
</evidence>
<accession>A0AAW0J5Y2</accession>
<evidence type="ECO:0000313" key="18">
    <source>
        <dbReference type="Proteomes" id="UP001488838"/>
    </source>
</evidence>
<reference evidence="17 18" key="1">
    <citation type="journal article" date="2023" name="bioRxiv">
        <title>Conserved and derived expression patterns and positive selection on dental genes reveal complex evolutionary context of ever-growing rodent molars.</title>
        <authorList>
            <person name="Calamari Z.T."/>
            <person name="Song A."/>
            <person name="Cohen E."/>
            <person name="Akter M."/>
            <person name="Roy R.D."/>
            <person name="Hallikas O."/>
            <person name="Christensen M.M."/>
            <person name="Li P."/>
            <person name="Marangoni P."/>
            <person name="Jernvall J."/>
            <person name="Klein O.D."/>
        </authorList>
    </citation>
    <scope>NUCLEOTIDE SEQUENCE [LARGE SCALE GENOMIC DNA]</scope>
    <source>
        <strain evidence="17">V071</strain>
    </source>
</reference>
<comment type="similarity">
    <text evidence="3">Belongs to the eukaryotic ribosomal protein eS10 family.</text>
</comment>
<dbReference type="AlphaFoldDB" id="A0AAW0J5Y2"/>
<dbReference type="GO" id="GO:0003723">
    <property type="term" value="F:RNA binding"/>
    <property type="evidence" value="ECO:0007669"/>
    <property type="project" value="TreeGrafter"/>
</dbReference>
<comment type="subcellular location">
    <subcellularLocation>
        <location evidence="1">Cytoplasm</location>
    </subcellularLocation>
    <subcellularLocation>
        <location evidence="2">Nucleus</location>
        <location evidence="2">Nucleolus</location>
    </subcellularLocation>
</comment>
<keyword evidence="5" id="KW-0963">Cytoplasm</keyword>
<evidence type="ECO:0000256" key="2">
    <source>
        <dbReference type="ARBA" id="ARBA00004604"/>
    </source>
</evidence>
<evidence type="ECO:0000256" key="1">
    <source>
        <dbReference type="ARBA" id="ARBA00004496"/>
    </source>
</evidence>
<evidence type="ECO:0000259" key="16">
    <source>
        <dbReference type="Pfam" id="PF03501"/>
    </source>
</evidence>
<evidence type="ECO:0000256" key="15">
    <source>
        <dbReference type="ARBA" id="ARBA00047069"/>
    </source>
</evidence>
<evidence type="ECO:0000256" key="9">
    <source>
        <dbReference type="ARBA" id="ARBA00022980"/>
    </source>
</evidence>
<dbReference type="InterPro" id="IPR005326">
    <property type="entry name" value="Plectin_eS10_N"/>
</dbReference>
<evidence type="ECO:0000256" key="5">
    <source>
        <dbReference type="ARBA" id="ARBA00022490"/>
    </source>
</evidence>
<evidence type="ECO:0000256" key="10">
    <source>
        <dbReference type="ARBA" id="ARBA00023242"/>
    </source>
</evidence>
<comment type="function">
    <text evidence="14">Component of the 40S ribosomal subunit. The ribosome is a large ribonucleoprotein complex responsible for the synthesis of proteins in the cell.</text>
</comment>
<feature type="domain" description="Plectin/eS10 N-terminal" evidence="16">
    <location>
        <begin position="14"/>
        <end position="70"/>
    </location>
</feature>
<keyword evidence="6" id="KW-1017">Isopeptide bond</keyword>
<evidence type="ECO:0000256" key="14">
    <source>
        <dbReference type="ARBA" id="ARBA00045797"/>
    </source>
</evidence>
<protein>
    <recommendedName>
        <fullName evidence="12">Small ribosomal subunit protein eS10</fullName>
    </recommendedName>
    <alternativeName>
        <fullName evidence="13">40S ribosomal protein S10</fullName>
    </alternativeName>
</protein>
<evidence type="ECO:0000256" key="12">
    <source>
        <dbReference type="ARBA" id="ARBA00044523"/>
    </source>
</evidence>
<name>A0AAW0J5Y2_MYOGA</name>
<keyword evidence="10" id="KW-0539">Nucleus</keyword>
<keyword evidence="11" id="KW-0687">Ribonucleoprotein</keyword>
<dbReference type="PANTHER" id="PTHR12146">
    <property type="entry name" value="40S RIBOSOMAL PROTEIN S10"/>
    <property type="match status" value="1"/>
</dbReference>
<keyword evidence="4" id="KW-0488">Methylation</keyword>
<evidence type="ECO:0000256" key="3">
    <source>
        <dbReference type="ARBA" id="ARBA00007278"/>
    </source>
</evidence>
<evidence type="ECO:0000256" key="7">
    <source>
        <dbReference type="ARBA" id="ARBA00022553"/>
    </source>
</evidence>
<keyword evidence="8" id="KW-0832">Ubl conjugation</keyword>
<keyword evidence="9" id="KW-0689">Ribosomal protein</keyword>
<keyword evidence="7" id="KW-0597">Phosphoprotein</keyword>
<dbReference type="GO" id="GO:0003735">
    <property type="term" value="F:structural constituent of ribosome"/>
    <property type="evidence" value="ECO:0007669"/>
    <property type="project" value="TreeGrafter"/>
</dbReference>
<dbReference type="InterPro" id="IPR036388">
    <property type="entry name" value="WH-like_DNA-bd_sf"/>
</dbReference>
<evidence type="ECO:0000256" key="8">
    <source>
        <dbReference type="ARBA" id="ARBA00022843"/>
    </source>
</evidence>
<evidence type="ECO:0000256" key="4">
    <source>
        <dbReference type="ARBA" id="ARBA00022481"/>
    </source>
</evidence>
<proteinExistence type="inferred from homology"/>